<dbReference type="Proteomes" id="UP001281761">
    <property type="component" value="Unassembled WGS sequence"/>
</dbReference>
<protein>
    <submittedName>
        <fullName evidence="2">Uncharacterized protein</fullName>
    </submittedName>
</protein>
<gene>
    <name evidence="2" type="ORF">BLNAU_24095</name>
</gene>
<accession>A0ABQ9WND9</accession>
<proteinExistence type="predicted"/>
<organism evidence="2 3">
    <name type="scientific">Blattamonas nauphoetae</name>
    <dbReference type="NCBI Taxonomy" id="2049346"/>
    <lineage>
        <taxon>Eukaryota</taxon>
        <taxon>Metamonada</taxon>
        <taxon>Preaxostyla</taxon>
        <taxon>Oxymonadida</taxon>
        <taxon>Blattamonas</taxon>
    </lineage>
</organism>
<reference evidence="2 3" key="1">
    <citation type="journal article" date="2022" name="bioRxiv">
        <title>Genomics of Preaxostyla Flagellates Illuminates Evolutionary Transitions and the Path Towards Mitochondrial Loss.</title>
        <authorList>
            <person name="Novak L.V.F."/>
            <person name="Treitli S.C."/>
            <person name="Pyrih J."/>
            <person name="Halakuc P."/>
            <person name="Pipaliya S.V."/>
            <person name="Vacek V."/>
            <person name="Brzon O."/>
            <person name="Soukal P."/>
            <person name="Eme L."/>
            <person name="Dacks J.B."/>
            <person name="Karnkowska A."/>
            <person name="Elias M."/>
            <person name="Hampl V."/>
        </authorList>
    </citation>
    <scope>NUCLEOTIDE SEQUENCE [LARGE SCALE GENOMIC DNA]</scope>
    <source>
        <strain evidence="2">NAU3</strain>
        <tissue evidence="2">Gut</tissue>
    </source>
</reference>
<evidence type="ECO:0000313" key="2">
    <source>
        <dbReference type="EMBL" id="KAK2941001.1"/>
    </source>
</evidence>
<feature type="compositionally biased region" description="Acidic residues" evidence="1">
    <location>
        <begin position="1048"/>
        <end position="1077"/>
    </location>
</feature>
<name>A0ABQ9WND9_9EUKA</name>
<comment type="caution">
    <text evidence="2">The sequence shown here is derived from an EMBL/GenBank/DDBJ whole genome shotgun (WGS) entry which is preliminary data.</text>
</comment>
<feature type="region of interest" description="Disordered" evidence="1">
    <location>
        <begin position="1044"/>
        <end position="1089"/>
    </location>
</feature>
<feature type="region of interest" description="Disordered" evidence="1">
    <location>
        <begin position="438"/>
        <end position="506"/>
    </location>
</feature>
<evidence type="ECO:0000256" key="1">
    <source>
        <dbReference type="SAM" id="MobiDB-lite"/>
    </source>
</evidence>
<feature type="compositionally biased region" description="Basic and acidic residues" evidence="1">
    <location>
        <begin position="438"/>
        <end position="457"/>
    </location>
</feature>
<dbReference type="EMBL" id="JARBJD010000568">
    <property type="protein sequence ID" value="KAK2941001.1"/>
    <property type="molecule type" value="Genomic_DNA"/>
</dbReference>
<keyword evidence="3" id="KW-1185">Reference proteome</keyword>
<evidence type="ECO:0000313" key="3">
    <source>
        <dbReference type="Proteomes" id="UP001281761"/>
    </source>
</evidence>
<sequence>MDPKTPPHNHQPFLLLPIPTMTTKKTQTIQVMLMVLIRSQFHAETTLSLVRATSTDFCCSPPSEQAAPVIRIRSDAAMKGWTETRALNDELGGGLSVDFNENDASGEVKDVMVSGRTSIGFFVVWDDKQEGMKISDVHDIVGLTHLGDLNPQIGLEFGEYRTCDRSLGQQWPDLAAGSNGKELQQTYPAEPTRRIQVMIDSCVGVLKQSDFLDFDSKLTNKELSDLSHLLYQSFPTMKGNPNDTNPLKQYLFRSSTFSLFGHVIFNSQTFIDSETKVTLDFKHPILHVITGTPGMGKSASRFPFITLLMSFGVESATTTKVGEQVYVFKRKKKKLRTGTTKICMDDSDGGLSDCYTPSYLYTYDPLPADWTHLGDVSVPSVDHFPYFLRLLVDNQTETLEAQKGHSEVDMNILQESTVARGSLLSPECFLIPGSPIQKEEGRRRRTHKEEVEEHTKEEVEEEEDEEEEDEEEEYTEEYTEEEDEEEKHTEEEDKEEVEEEEEEPAIGIYVKEPMILLKGSVIKENSVLAKGSSLCTLTVVNRLENTKWHVVDDLTFSDGLGLEPDTNYVLFTSPKGSRWKKVNTTPKTHKCYTVEYFVPKYKPQEQAALLNTLGEQTITPEHVEEAIQGVELFSFIPRFVLHSDSAMTAITQFTSAKTLTNINPKDLFTDIRRVQSAERSALSFLCLRCHSRRVSSDLSKETSLFNETTPLRSTSKGCRAPTTIGESYVYLRNSESMRKASLPDIKKIPVEKLENFDQKVGNLLSSPMIPCDVSSATLIFRGDNVTKDSRTFISHGIQMQRPRVRNESAAKCFTFYLKPLGGNNAGFDSVLLFFKVHKERDGLKIDDLCVMFIQSTLAKEHPISDTGANLMFLWLALLCAVYGLNQQHIHPFFFFLKQPAVKKFRLEGDYPTGSFIPEDNSEVKGIDLGFPQVKGRIPISRKTLDEFDMLDVVMVGVEKQIEPPYYVKPTPNEQEQATLRFEKHRKKRKPMIKHWINEGQPLTQADSEPILSDEGAFSLLVDSNLRSLGTRIPTLRSLNMYELQSLDESSEDESDESDDDSDKSEDESDESEDDSDKSEDATSTVEPRQLNEMKKCLKTSLSVASRGNVWRQVNNSCHSSNKHNFRKDKDTLLSLVDGKPRFTFSRRKEIATSQARGKIWRLFFVFRMEANPLLCPDWMCCFHPLQKRKDKTPSCSDSSERF</sequence>
<feature type="compositionally biased region" description="Acidic residues" evidence="1">
    <location>
        <begin position="492"/>
        <end position="504"/>
    </location>
</feature>
<feature type="compositionally biased region" description="Acidic residues" evidence="1">
    <location>
        <begin position="458"/>
        <end position="485"/>
    </location>
</feature>